<dbReference type="Gramene" id="rna-AYBTSS11_LOCUS26745">
    <property type="protein sequence ID" value="CAJ1974665.1"/>
    <property type="gene ID" value="gene-AYBTSS11_LOCUS26745"/>
</dbReference>
<reference evidence="1" key="1">
    <citation type="submission" date="2023-10" db="EMBL/GenBank/DDBJ databases">
        <authorList>
            <person name="Domelevo Entfellner J.-B."/>
        </authorList>
    </citation>
    <scope>NUCLEOTIDE SEQUENCE</scope>
</reference>
<sequence length="113" mass="12728">MIRGGQRGASRGQALRWCATSLRVTDECLAQLGMNLAYSCRLGDLGGEKRIWWGATVVARERWRNCNNLRRLAMSRLVRWCRVSGSEGSGTVARWWCNHSGPEQRFIVTTGEA</sequence>
<dbReference type="EMBL" id="OY731406">
    <property type="protein sequence ID" value="CAJ1974665.1"/>
    <property type="molecule type" value="Genomic_DNA"/>
</dbReference>
<dbReference type="AlphaFoldDB" id="A0AA86W0P1"/>
<dbReference type="Proteomes" id="UP001189624">
    <property type="component" value="Chromosome 9"/>
</dbReference>
<name>A0AA86W0P1_9FABA</name>
<protein>
    <submittedName>
        <fullName evidence="1">Uncharacterized protein</fullName>
    </submittedName>
</protein>
<gene>
    <name evidence="1" type="ORF">AYBTSS11_LOCUS26745</name>
</gene>
<proteinExistence type="predicted"/>
<keyword evidence="2" id="KW-1185">Reference proteome</keyword>
<organism evidence="1 2">
    <name type="scientific">Sphenostylis stenocarpa</name>
    <dbReference type="NCBI Taxonomy" id="92480"/>
    <lineage>
        <taxon>Eukaryota</taxon>
        <taxon>Viridiplantae</taxon>
        <taxon>Streptophyta</taxon>
        <taxon>Embryophyta</taxon>
        <taxon>Tracheophyta</taxon>
        <taxon>Spermatophyta</taxon>
        <taxon>Magnoliopsida</taxon>
        <taxon>eudicotyledons</taxon>
        <taxon>Gunneridae</taxon>
        <taxon>Pentapetalae</taxon>
        <taxon>rosids</taxon>
        <taxon>fabids</taxon>
        <taxon>Fabales</taxon>
        <taxon>Fabaceae</taxon>
        <taxon>Papilionoideae</taxon>
        <taxon>50 kb inversion clade</taxon>
        <taxon>NPAAA clade</taxon>
        <taxon>indigoferoid/millettioid clade</taxon>
        <taxon>Phaseoleae</taxon>
        <taxon>Sphenostylis</taxon>
    </lineage>
</organism>
<evidence type="ECO:0000313" key="1">
    <source>
        <dbReference type="EMBL" id="CAJ1974665.1"/>
    </source>
</evidence>
<accession>A0AA86W0P1</accession>
<evidence type="ECO:0000313" key="2">
    <source>
        <dbReference type="Proteomes" id="UP001189624"/>
    </source>
</evidence>